<sequence length="95" mass="9836">AAGDQVVVLVEGANHDPATTPDPRAFSLERDDRAHVTFDGLPGRLVAPVVRALATEAVRALIGGRPAPEPAGEPVRHMRSPVTGAVARYPLVAAA</sequence>
<keyword evidence="1" id="KW-0808">Transferase</keyword>
<dbReference type="Proteomes" id="UP000469670">
    <property type="component" value="Unassembled WGS sequence"/>
</dbReference>
<reference evidence="1 2" key="1">
    <citation type="submission" date="2020-01" db="EMBL/GenBank/DDBJ databases">
        <title>Insect and environment-associated Actinomycetes.</title>
        <authorList>
            <person name="Currrie C."/>
            <person name="Chevrette M."/>
            <person name="Carlson C."/>
            <person name="Stubbendieck R."/>
            <person name="Wendt-Pienkowski E."/>
        </authorList>
    </citation>
    <scope>NUCLEOTIDE SEQUENCE [LARGE SCALE GENOMIC DNA]</scope>
    <source>
        <strain evidence="1 2">SID7590</strain>
    </source>
</reference>
<accession>A0A7K3S0H2</accession>
<dbReference type="EMBL" id="JAAGMP010000998">
    <property type="protein sequence ID" value="NEC20987.1"/>
    <property type="molecule type" value="Genomic_DNA"/>
</dbReference>
<name>A0A7K3S0H2_9ACTN</name>
<dbReference type="GO" id="GO:0005506">
    <property type="term" value="F:iron ion binding"/>
    <property type="evidence" value="ECO:0007669"/>
    <property type="project" value="InterPro"/>
</dbReference>
<proteinExistence type="predicted"/>
<organism evidence="1 2">
    <name type="scientific">Streptomyces parvus</name>
    <dbReference type="NCBI Taxonomy" id="66428"/>
    <lineage>
        <taxon>Bacteria</taxon>
        <taxon>Bacillati</taxon>
        <taxon>Actinomycetota</taxon>
        <taxon>Actinomycetes</taxon>
        <taxon>Kitasatosporales</taxon>
        <taxon>Streptomycetaceae</taxon>
        <taxon>Streptomyces</taxon>
    </lineage>
</organism>
<dbReference type="Gene3D" id="1.10.630.10">
    <property type="entry name" value="Cytochrome P450"/>
    <property type="match status" value="1"/>
</dbReference>
<dbReference type="GO" id="GO:0004497">
    <property type="term" value="F:monooxygenase activity"/>
    <property type="evidence" value="ECO:0007669"/>
    <property type="project" value="InterPro"/>
</dbReference>
<feature type="non-terminal residue" evidence="1">
    <location>
        <position position="1"/>
    </location>
</feature>
<dbReference type="AlphaFoldDB" id="A0A7K3S0H2"/>
<evidence type="ECO:0000313" key="1">
    <source>
        <dbReference type="EMBL" id="NEC20987.1"/>
    </source>
</evidence>
<dbReference type="InterPro" id="IPR036396">
    <property type="entry name" value="Cyt_P450_sf"/>
</dbReference>
<dbReference type="GO" id="GO:0020037">
    <property type="term" value="F:heme binding"/>
    <property type="evidence" value="ECO:0007669"/>
    <property type="project" value="InterPro"/>
</dbReference>
<evidence type="ECO:0000313" key="2">
    <source>
        <dbReference type="Proteomes" id="UP000469670"/>
    </source>
</evidence>
<dbReference type="SUPFAM" id="SSF48264">
    <property type="entry name" value="Cytochrome P450"/>
    <property type="match status" value="1"/>
</dbReference>
<comment type="caution">
    <text evidence="1">The sequence shown here is derived from an EMBL/GenBank/DDBJ whole genome shotgun (WGS) entry which is preliminary data.</text>
</comment>
<gene>
    <name evidence="1" type="ORF">G3I50_22485</name>
</gene>
<protein>
    <submittedName>
        <fullName evidence="1">P450-derived glycosyltransferase activator</fullName>
    </submittedName>
</protein>
<dbReference type="GO" id="GO:0016705">
    <property type="term" value="F:oxidoreductase activity, acting on paired donors, with incorporation or reduction of molecular oxygen"/>
    <property type="evidence" value="ECO:0007669"/>
    <property type="project" value="InterPro"/>
</dbReference>
<dbReference type="GO" id="GO:0016740">
    <property type="term" value="F:transferase activity"/>
    <property type="evidence" value="ECO:0007669"/>
    <property type="project" value="UniProtKB-KW"/>
</dbReference>